<evidence type="ECO:0000313" key="1">
    <source>
        <dbReference type="EMBL" id="GAA3821331.1"/>
    </source>
</evidence>
<gene>
    <name evidence="1" type="ORF">GCM10022226_47030</name>
</gene>
<dbReference type="Proteomes" id="UP001500888">
    <property type="component" value="Unassembled WGS sequence"/>
</dbReference>
<reference evidence="2" key="1">
    <citation type="journal article" date="2019" name="Int. J. Syst. Evol. Microbiol.">
        <title>The Global Catalogue of Microorganisms (GCM) 10K type strain sequencing project: providing services to taxonomists for standard genome sequencing and annotation.</title>
        <authorList>
            <consortium name="The Broad Institute Genomics Platform"/>
            <consortium name="The Broad Institute Genome Sequencing Center for Infectious Disease"/>
            <person name="Wu L."/>
            <person name="Ma J."/>
        </authorList>
    </citation>
    <scope>NUCLEOTIDE SEQUENCE [LARGE SCALE GENOMIC DNA]</scope>
    <source>
        <strain evidence="2">JCM 16908</strain>
    </source>
</reference>
<evidence type="ECO:0000313" key="2">
    <source>
        <dbReference type="Proteomes" id="UP001500888"/>
    </source>
</evidence>
<keyword evidence="2" id="KW-1185">Reference proteome</keyword>
<name>A0ABP7ILC8_9ACTN</name>
<dbReference type="EMBL" id="BAAAZR010000014">
    <property type="protein sequence ID" value="GAA3821331.1"/>
    <property type="molecule type" value="Genomic_DNA"/>
</dbReference>
<proteinExistence type="predicted"/>
<dbReference type="RefSeq" id="WP_344943998.1">
    <property type="nucleotide sequence ID" value="NZ_BAAAZR010000014.1"/>
</dbReference>
<comment type="caution">
    <text evidence="1">The sequence shown here is derived from an EMBL/GenBank/DDBJ whole genome shotgun (WGS) entry which is preliminary data.</text>
</comment>
<sequence length="73" mass="7650">MTGGRSGWEARRRGGGLAWHLGAGVRGGGTHPATRKAAVTDLIADVRHAWTNLREQQALEAGDPVATDTAADF</sequence>
<accession>A0ABP7ILC8</accession>
<protein>
    <submittedName>
        <fullName evidence="1">Uncharacterized protein</fullName>
    </submittedName>
</protein>
<organism evidence="1 2">
    <name type="scientific">Sphaerisporangium flaviroseum</name>
    <dbReference type="NCBI Taxonomy" id="509199"/>
    <lineage>
        <taxon>Bacteria</taxon>
        <taxon>Bacillati</taxon>
        <taxon>Actinomycetota</taxon>
        <taxon>Actinomycetes</taxon>
        <taxon>Streptosporangiales</taxon>
        <taxon>Streptosporangiaceae</taxon>
        <taxon>Sphaerisporangium</taxon>
    </lineage>
</organism>